<evidence type="ECO:0000256" key="3">
    <source>
        <dbReference type="ARBA" id="ARBA00022471"/>
    </source>
</evidence>
<feature type="transmembrane region" description="Helical" evidence="6">
    <location>
        <begin position="57"/>
        <end position="76"/>
    </location>
</feature>
<keyword evidence="6" id="KW-0812">Transmembrane</keyword>
<evidence type="ECO:0000256" key="4">
    <source>
        <dbReference type="ARBA" id="ARBA00022525"/>
    </source>
</evidence>
<evidence type="ECO:0000256" key="6">
    <source>
        <dbReference type="SAM" id="Phobius"/>
    </source>
</evidence>
<keyword evidence="6" id="KW-0472">Membrane</keyword>
<comment type="similarity">
    <text evidence="2">Belongs to the plant self-incompatibility (S1) protein family.</text>
</comment>
<dbReference type="GO" id="GO:0060320">
    <property type="term" value="P:rejection of self pollen"/>
    <property type="evidence" value="ECO:0007669"/>
    <property type="project" value="UniProtKB-KW"/>
</dbReference>
<organism evidence="7 8">
    <name type="scientific">Trapa natans</name>
    <name type="common">Water chestnut</name>
    <dbReference type="NCBI Taxonomy" id="22666"/>
    <lineage>
        <taxon>Eukaryota</taxon>
        <taxon>Viridiplantae</taxon>
        <taxon>Streptophyta</taxon>
        <taxon>Embryophyta</taxon>
        <taxon>Tracheophyta</taxon>
        <taxon>Spermatophyta</taxon>
        <taxon>Magnoliopsida</taxon>
        <taxon>eudicotyledons</taxon>
        <taxon>Gunneridae</taxon>
        <taxon>Pentapetalae</taxon>
        <taxon>rosids</taxon>
        <taxon>malvids</taxon>
        <taxon>Myrtales</taxon>
        <taxon>Lythraceae</taxon>
        <taxon>Trapa</taxon>
    </lineage>
</organism>
<keyword evidence="6" id="KW-1133">Transmembrane helix</keyword>
<evidence type="ECO:0000313" key="8">
    <source>
        <dbReference type="Proteomes" id="UP001346149"/>
    </source>
</evidence>
<evidence type="ECO:0000256" key="1">
    <source>
        <dbReference type="ARBA" id="ARBA00004613"/>
    </source>
</evidence>
<evidence type="ECO:0000256" key="2">
    <source>
        <dbReference type="ARBA" id="ARBA00005581"/>
    </source>
</evidence>
<keyword evidence="4" id="KW-0964">Secreted</keyword>
<dbReference type="GO" id="GO:0005576">
    <property type="term" value="C:extracellular region"/>
    <property type="evidence" value="ECO:0007669"/>
    <property type="project" value="UniProtKB-SubCell"/>
</dbReference>
<keyword evidence="3" id="KW-0713">Self-incompatibility</keyword>
<reference evidence="7 8" key="1">
    <citation type="journal article" date="2023" name="Hortic Res">
        <title>Pangenome of water caltrop reveals structural variations and asymmetric subgenome divergence after allopolyploidization.</title>
        <authorList>
            <person name="Zhang X."/>
            <person name="Chen Y."/>
            <person name="Wang L."/>
            <person name="Yuan Y."/>
            <person name="Fang M."/>
            <person name="Shi L."/>
            <person name="Lu R."/>
            <person name="Comes H.P."/>
            <person name="Ma Y."/>
            <person name="Chen Y."/>
            <person name="Huang G."/>
            <person name="Zhou Y."/>
            <person name="Zheng Z."/>
            <person name="Qiu Y."/>
        </authorList>
    </citation>
    <scope>NUCLEOTIDE SEQUENCE [LARGE SCALE GENOMIC DNA]</scope>
    <source>
        <strain evidence="7">F231</strain>
    </source>
</reference>
<dbReference type="Proteomes" id="UP001346149">
    <property type="component" value="Unassembled WGS sequence"/>
</dbReference>
<proteinExistence type="inferred from homology"/>
<protein>
    <recommendedName>
        <fullName evidence="9">S-protein homolog</fullName>
    </recommendedName>
</protein>
<comment type="subcellular location">
    <subcellularLocation>
        <location evidence="1">Secreted</location>
    </subcellularLocation>
</comment>
<dbReference type="Pfam" id="PF05938">
    <property type="entry name" value="Self-incomp_S1"/>
    <property type="match status" value="1"/>
</dbReference>
<keyword evidence="8" id="KW-1185">Reference proteome</keyword>
<sequence>MYLNGGTREDLQMQECFIYLGLVQNICSPGAKIPQALENIAKKENVFRRMVSASSSFHLVISTVVVILLSILVSGASKAVAGGQLGDTVVIKINNFLDAPLGIRCFSDRGADEGSRSVAPAAAYEFSFQSSDRVPATVYKCRFQWRDNVHHYIVYYQPRETCVECSWFVTAEGPCHSEVFSGDVKCHKWSETLMDGASQ</sequence>
<gene>
    <name evidence="7" type="ORF">SAY86_003480</name>
</gene>
<evidence type="ECO:0000313" key="7">
    <source>
        <dbReference type="EMBL" id="KAK4803663.1"/>
    </source>
</evidence>
<evidence type="ECO:0000256" key="5">
    <source>
        <dbReference type="ARBA" id="ARBA00022729"/>
    </source>
</evidence>
<comment type="caution">
    <text evidence="7">The sequence shown here is derived from an EMBL/GenBank/DDBJ whole genome shotgun (WGS) entry which is preliminary data.</text>
</comment>
<dbReference type="EMBL" id="JAXQNO010000001">
    <property type="protein sequence ID" value="KAK4803663.1"/>
    <property type="molecule type" value="Genomic_DNA"/>
</dbReference>
<evidence type="ECO:0008006" key="9">
    <source>
        <dbReference type="Google" id="ProtNLM"/>
    </source>
</evidence>
<accession>A0AAN7N417</accession>
<dbReference type="AlphaFoldDB" id="A0AAN7N417"/>
<name>A0AAN7N417_TRANT</name>
<keyword evidence="5" id="KW-0732">Signal</keyword>
<dbReference type="InterPro" id="IPR010264">
    <property type="entry name" value="Self-incomp_S1"/>
</dbReference>